<evidence type="ECO:0000313" key="2">
    <source>
        <dbReference type="Proteomes" id="UP000887560"/>
    </source>
</evidence>
<dbReference type="Proteomes" id="UP000887560">
    <property type="component" value="Unplaced"/>
</dbReference>
<proteinExistence type="predicted"/>
<keyword evidence="2" id="KW-1185">Reference proteome</keyword>
<accession>A0A915P9Z1</accession>
<feature type="region of interest" description="Disordered" evidence="1">
    <location>
        <begin position="36"/>
        <end position="77"/>
    </location>
</feature>
<reference evidence="3" key="1">
    <citation type="submission" date="2022-11" db="UniProtKB">
        <authorList>
            <consortium name="WormBaseParasite"/>
        </authorList>
    </citation>
    <scope>IDENTIFICATION</scope>
</reference>
<dbReference type="WBParaSite" id="scf7180000424675.g13728">
    <property type="protein sequence ID" value="scf7180000424675.g13728"/>
    <property type="gene ID" value="scf7180000424675.g13728"/>
</dbReference>
<protein>
    <submittedName>
        <fullName evidence="3">Uncharacterized protein</fullName>
    </submittedName>
</protein>
<evidence type="ECO:0000256" key="1">
    <source>
        <dbReference type="SAM" id="MobiDB-lite"/>
    </source>
</evidence>
<sequence length="77" mass="9028">MHDNICEIEIWDWNEDTQIEFALPAGYQKNHAEFQRNTQQREPNFVADDSISSTTTREDDELSQLNENETLLEGEIL</sequence>
<evidence type="ECO:0000313" key="3">
    <source>
        <dbReference type="WBParaSite" id="scf7180000424675.g13728"/>
    </source>
</evidence>
<organism evidence="2 3">
    <name type="scientific">Meloidogyne floridensis</name>
    <dbReference type="NCBI Taxonomy" id="298350"/>
    <lineage>
        <taxon>Eukaryota</taxon>
        <taxon>Metazoa</taxon>
        <taxon>Ecdysozoa</taxon>
        <taxon>Nematoda</taxon>
        <taxon>Chromadorea</taxon>
        <taxon>Rhabditida</taxon>
        <taxon>Tylenchina</taxon>
        <taxon>Tylenchomorpha</taxon>
        <taxon>Tylenchoidea</taxon>
        <taxon>Meloidogynidae</taxon>
        <taxon>Meloidogyninae</taxon>
        <taxon>Meloidogyne</taxon>
    </lineage>
</organism>
<name>A0A915P9Z1_9BILA</name>
<dbReference type="AlphaFoldDB" id="A0A915P9Z1"/>